<dbReference type="InterPro" id="IPR023809">
    <property type="entry name" value="Thiopep_bacteriocin_synth_dom"/>
</dbReference>
<evidence type="ECO:0000313" key="2">
    <source>
        <dbReference type="EMBL" id="MCF8716357.1"/>
    </source>
</evidence>
<dbReference type="EMBL" id="JAETXX010000016">
    <property type="protein sequence ID" value="MCF8716357.1"/>
    <property type="molecule type" value="Genomic_DNA"/>
</dbReference>
<dbReference type="Proteomes" id="UP000829517">
    <property type="component" value="Unassembled WGS sequence"/>
</dbReference>
<evidence type="ECO:0000259" key="1">
    <source>
        <dbReference type="Pfam" id="PF14028"/>
    </source>
</evidence>
<reference evidence="2 3" key="1">
    <citation type="submission" date="2021-01" db="EMBL/GenBank/DDBJ databases">
        <title>Genome sequencing of Joostella atrarenae M1-2 (= KCTC 23194).</title>
        <authorList>
            <person name="Zakaria M.R."/>
            <person name="Lam M.Q."/>
            <person name="Chong C.S."/>
        </authorList>
    </citation>
    <scope>NUCLEOTIDE SEQUENCE [LARGE SCALE GENOMIC DNA]</scope>
    <source>
        <strain evidence="2 3">M1-2</strain>
    </source>
</reference>
<gene>
    <name evidence="2" type="ORF">JM658_16120</name>
</gene>
<organism evidence="2 3">
    <name type="scientific">Joostella atrarenae</name>
    <dbReference type="NCBI Taxonomy" id="679257"/>
    <lineage>
        <taxon>Bacteria</taxon>
        <taxon>Pseudomonadati</taxon>
        <taxon>Bacteroidota</taxon>
        <taxon>Flavobacteriia</taxon>
        <taxon>Flavobacteriales</taxon>
        <taxon>Flavobacteriaceae</taxon>
        <taxon>Joostella</taxon>
    </lineage>
</organism>
<feature type="domain" description="Thiopeptide-type bacteriocin biosynthesis" evidence="1">
    <location>
        <begin position="13"/>
        <end position="281"/>
    </location>
</feature>
<keyword evidence="3" id="KW-1185">Reference proteome</keyword>
<protein>
    <submittedName>
        <fullName evidence="2">Thiopeptide-type bacteriocin biosynthesis protein</fullName>
    </submittedName>
</protein>
<name>A0ABS9J7F0_9FLAO</name>
<sequence>MTTKRFYSIGSEWVFYKVYTGRRTADSILTQIILPLTNKMLIDGIIDKWFFIRYADPRFHLRIRLHSPDSNNFHKIVSTLKKPLEKMIEKDLIWKIQLDTYQRELERYGNDSMELSESIFYYDSISIIQLIDVIEEYEDENLRWLFGLRSIDSLLNCFNYSLQDKLVLLKYLKTGFGLEFGMSRPLKKQLDLKYREARQKVDNFLILNKNKSEYSPILSIIQQKEHNMQPTIRELLSTKKYTYEELNGLLSSYIHMHMNRLFKSKNRLNEMVCYDFLYRYYNSLNARVKIRNRENSNK</sequence>
<evidence type="ECO:0000313" key="3">
    <source>
        <dbReference type="Proteomes" id="UP000829517"/>
    </source>
</evidence>
<accession>A0ABS9J7F0</accession>
<dbReference type="Pfam" id="PF14028">
    <property type="entry name" value="Lant_dehydr_C"/>
    <property type="match status" value="1"/>
</dbReference>
<dbReference type="RefSeq" id="WP_236960704.1">
    <property type="nucleotide sequence ID" value="NZ_JAETXX010000016.1"/>
</dbReference>
<proteinExistence type="predicted"/>
<comment type="caution">
    <text evidence="2">The sequence shown here is derived from an EMBL/GenBank/DDBJ whole genome shotgun (WGS) entry which is preliminary data.</text>
</comment>
<dbReference type="NCBIfam" id="TIGR03891">
    <property type="entry name" value="thiopep_ocin"/>
    <property type="match status" value="1"/>
</dbReference>